<proteinExistence type="predicted"/>
<comment type="caution">
    <text evidence="2">The sequence shown here is derived from an EMBL/GenBank/DDBJ whole genome shotgun (WGS) entry which is preliminary data.</text>
</comment>
<evidence type="ECO:0000259" key="1">
    <source>
        <dbReference type="Pfam" id="PF05709"/>
    </source>
</evidence>
<sequence length="245" mass="29334">MSRRIFNFYFNKENTEYMNFSIVKRYIPPIPKKRYKTYEVNGKDGTEYEDLGTYENIEINVDCNFKKSKKNWDWENEWVKQIEWITNWITDIKDNRLKFTDTFGYFYKVQKAEITNIERPLKNMCRFTITFTCNPFKFSDGGINFRLLTNNIEIRNPAYLSSKPVFEITGNGLCEIVCNENKVSIEVNEKAYIDCELGLCYDKNNNCINNKMKGYYEDLYYKTGINKYSWTPSFQISWKTNAIRL</sequence>
<dbReference type="InterPro" id="IPR008841">
    <property type="entry name" value="Siphovirus-type_tail_N"/>
</dbReference>
<evidence type="ECO:0000313" key="2">
    <source>
        <dbReference type="EMBL" id="NFV25223.1"/>
    </source>
</evidence>
<evidence type="ECO:0000313" key="3">
    <source>
        <dbReference type="Proteomes" id="UP000486903"/>
    </source>
</evidence>
<dbReference type="EMBL" id="SXFB01000002">
    <property type="protein sequence ID" value="NFV25223.1"/>
    <property type="molecule type" value="Genomic_DNA"/>
</dbReference>
<gene>
    <name evidence="2" type="ORF">FDG31_03425</name>
</gene>
<dbReference type="Proteomes" id="UP000486903">
    <property type="component" value="Unassembled WGS sequence"/>
</dbReference>
<dbReference type="NCBIfam" id="TIGR01633">
    <property type="entry name" value="phi3626_gp14_N"/>
    <property type="match status" value="1"/>
</dbReference>
<protein>
    <recommendedName>
        <fullName evidence="1">Siphovirus-type tail component RIFT-related domain-containing protein</fullName>
    </recommendedName>
</protein>
<dbReference type="AlphaFoldDB" id="A0A6B4JKE4"/>
<reference evidence="2 3" key="1">
    <citation type="submission" date="2019-04" db="EMBL/GenBank/DDBJ databases">
        <title>Genome sequencing of Clostridium botulinum Groups I-IV and Clostridium butyricum.</title>
        <authorList>
            <person name="Brunt J."/>
            <person name="Van Vliet A.H.M."/>
            <person name="Stringer S.C."/>
            <person name="Carter A.T."/>
            <person name="Peck M.W."/>
        </authorList>
    </citation>
    <scope>NUCLEOTIDE SEQUENCE [LARGE SCALE GENOMIC DNA]</scope>
    <source>
        <strain evidence="2 3">BL81</strain>
    </source>
</reference>
<dbReference type="Pfam" id="PF05709">
    <property type="entry name" value="Sipho_tail"/>
    <property type="match status" value="1"/>
</dbReference>
<accession>A0A6B4JKE4</accession>
<name>A0A6B4JKE4_CLOBO</name>
<dbReference type="Gene3D" id="2.40.30.200">
    <property type="match status" value="1"/>
</dbReference>
<organism evidence="2 3">
    <name type="scientific">Clostridium botulinum</name>
    <dbReference type="NCBI Taxonomy" id="1491"/>
    <lineage>
        <taxon>Bacteria</taxon>
        <taxon>Bacillati</taxon>
        <taxon>Bacillota</taxon>
        <taxon>Clostridia</taxon>
        <taxon>Eubacteriales</taxon>
        <taxon>Clostridiaceae</taxon>
        <taxon>Clostridium</taxon>
    </lineage>
</organism>
<dbReference type="InterPro" id="IPR006520">
    <property type="entry name" value="Dit_BPSPP_N"/>
</dbReference>
<feature type="domain" description="Siphovirus-type tail component RIFT-related" evidence="1">
    <location>
        <begin position="24"/>
        <end position="133"/>
    </location>
</feature>
<dbReference type="RefSeq" id="WP_003370057.1">
    <property type="nucleotide sequence ID" value="NZ_JACBBA010000002.1"/>
</dbReference>